<evidence type="ECO:0008006" key="3">
    <source>
        <dbReference type="Google" id="ProtNLM"/>
    </source>
</evidence>
<dbReference type="Proteomes" id="UP000692896">
    <property type="component" value="Unassembled WGS sequence"/>
</dbReference>
<evidence type="ECO:0000313" key="1">
    <source>
        <dbReference type="EMBL" id="MBT2328166.1"/>
    </source>
</evidence>
<reference evidence="1" key="1">
    <citation type="submission" date="2021-03" db="EMBL/GenBank/DDBJ databases">
        <title>Genomic analysis provides insights into the functional capacity of soil bacteria communities inhabiting an altitudinal gradient in the Atacama Desert.</title>
        <authorList>
            <person name="Gonzalez M."/>
            <person name="Maldonado J."/>
            <person name="Maza F."/>
            <person name="Hodar C."/>
            <person name="Cortes M."/>
            <person name="Palma R."/>
            <person name="Andreani C."/>
            <person name="Gaete A."/>
            <person name="Vasquez-Dean J."/>
            <person name="Acuna V."/>
            <person name="Aguado M."/>
            <person name="Mandakovic D."/>
            <person name="Latorre M."/>
            <person name="Orellana A."/>
            <person name="Gutierrez R."/>
            <person name="Montecino M."/>
            <person name="Allende M."/>
            <person name="Maass A."/>
            <person name="Cambiazo V."/>
        </authorList>
    </citation>
    <scope>NUCLEOTIDE SEQUENCE</scope>
    <source>
        <strain evidence="1">ISL-25</strain>
    </source>
</reference>
<dbReference type="Gene3D" id="2.60.40.10">
    <property type="entry name" value="Immunoglobulins"/>
    <property type="match status" value="3"/>
</dbReference>
<dbReference type="RefSeq" id="WP_214915085.1">
    <property type="nucleotide sequence ID" value="NZ_JAGGNX010000011.1"/>
</dbReference>
<evidence type="ECO:0000313" key="2">
    <source>
        <dbReference type="Proteomes" id="UP000692896"/>
    </source>
</evidence>
<sequence length="1567" mass="170017">MNKPIILANESLVLNGDFEESTDYWTEGPIQGDLGVMRDWYDEEGQYLRFLTIGNGASLSQALTAPKDPGAQARYVLTFLCETRHTESGRLVISSDKQPQEQEILLPPGAARDVEQDQARLRDGQPLAYRPIVYNVPLDLPFSAQDTLTVSIYSPLNAPDDDVSAVRITRINLQLHLEPAVMQTFRLDEQSLPASGPLYVCLGASGDMAHQLEFIPHPDNAWAGTKAALNSDDNPQGAVVATPLWGVDHPLDSAWTLDCPAIGEDGPYLFSMDLVNQFAAEAYPVQVSLGHHRLAFREVIEAAYYPVLEYAQSVRLGVQVTSYYTGQPLSDRTVNWTSTTGQVSGVAVTRTDGWAYFDFQPTQAGDAEIQASVESLYYASGVLTQTLTVRVLATDPWKDVLAVVEGVESRWEEKTGYPNRGSDYPLDLKLPAASPLQGADLSLHWSGDPYEQLGVVVSPALEAPVPVTGAELAWTLTSEDQYDGRFELQLACSKLLLPSPKKNMSLARNLVRVGEVREANKFPVVDENESVLLRVQVVHFVASGGGDPVINAQVEWKAGDQTLSTVTTGIGGWASVLYTPQSAGDKVVIASIKAHDEAVAVEHPFDVTAIATSPWKNEVSILLDDEVVERNALGVLCRRGQTHTLKVVPESGSTWIGKNISLHWRGAAPDIGLVPSDLGTAKPLVAAGAQWTLASQVNSSTSSLFELELRLESVSLVRELTGRLVSENLTEEVSLRLDQITAALDAQALYPCLGAVHRFSVLPNALSPLVGLESTLAWSGTSAEELGATVRPALNLAQPINDGGAIWTLDFTASQQPGEFALAWAVPALDFVATAKPMTLAHNKVRIHAWRDAPVDPVPGQESAWLWVQVVSHFTGLAIDQVPVSWTAGRTSTQPTNAEGWSGFAVAPATAGTQAVRASVSSRYDGYEEERPFEVTALASDPWAGLTVRVDGAAAQPWGEKTYFPRRKGEHVFELMAPENSPLFERELTLGMTGTGPTELGISFLPDPLGMPREFPREGLRFTLKAGDLKDGSFALRLASQRLASLSPANAMSLGEGEPVLEIRWDSAVHQTLDWEQELVEQVSVVSSISGKPVAGVTVTWRGDDLGEVTTVTDYYGVARVRYVPTTPGAAQLTATVGEGQYAASVALSYFLHEPREIQSLTSDKTNGHIGELVSAVVTVVSALTGEPLEDVEVRWEYPHITIAPTRTNAEGQAPVQFRLPGVRTGRLYAIVPGGYAGWEVAVMVFELVPNDMTWLQEFKPYVNGEPVKWPDLELNLVTGEVCTLTLDYEYSWLIGDPDAQILLEYKPGEEAQGLVFDPPLGQLVVMEQGTTSLSWTISTSETQIDPFVLQFDIPLVDEMPKSPPVPGKIAVAPEFDVKFDEFSLAFGGAAYPCHGASHTFAVRPELSSRFLNMNVKLVWGGESSGDLGVVVTPPLENAQMMSPEGVTWELDCLNTHRNGRFSLHLEVVETGVKTEALTMSLGHNLVSASRWTTPSMESPPKSPTPIRTKHIRATSRFLNVPAPGVLVSVGSTFTLTTNNQGEASIDEYSTEDYSLSIVNRYDGSIV</sequence>
<comment type="caution">
    <text evidence="1">The sequence shown here is derived from an EMBL/GenBank/DDBJ whole genome shotgun (WGS) entry which is preliminary data.</text>
</comment>
<dbReference type="SUPFAM" id="SSF49373">
    <property type="entry name" value="Invasin/intimin cell-adhesion fragments"/>
    <property type="match status" value="2"/>
</dbReference>
<protein>
    <recommendedName>
        <fullName evidence="3">Big-1 domain-containing protein</fullName>
    </recommendedName>
</protein>
<gene>
    <name evidence="1" type="ORF">J7E47_05500</name>
</gene>
<name>A0A944HBJ8_PSEFL</name>
<accession>A0A944HBJ8</accession>
<organism evidence="1 2">
    <name type="scientific">Pseudomonas fluorescens</name>
    <dbReference type="NCBI Taxonomy" id="294"/>
    <lineage>
        <taxon>Bacteria</taxon>
        <taxon>Pseudomonadati</taxon>
        <taxon>Pseudomonadota</taxon>
        <taxon>Gammaproteobacteria</taxon>
        <taxon>Pseudomonadales</taxon>
        <taxon>Pseudomonadaceae</taxon>
        <taxon>Pseudomonas</taxon>
    </lineage>
</organism>
<proteinExistence type="predicted"/>
<dbReference type="EMBL" id="JAGGOB010000009">
    <property type="protein sequence ID" value="MBT2328166.1"/>
    <property type="molecule type" value="Genomic_DNA"/>
</dbReference>
<dbReference type="InterPro" id="IPR013783">
    <property type="entry name" value="Ig-like_fold"/>
</dbReference>
<dbReference type="InterPro" id="IPR008964">
    <property type="entry name" value="Invasin/intimin_cell_adhesion"/>
</dbReference>